<keyword evidence="3" id="KW-0378">Hydrolase</keyword>
<evidence type="ECO:0000313" key="10">
    <source>
        <dbReference type="Proteomes" id="UP001202479"/>
    </source>
</evidence>
<comment type="subcellular location">
    <subcellularLocation>
        <location evidence="1">Membrane</location>
        <topology evidence="1">Single-pass membrane protein</topology>
    </subcellularLocation>
</comment>
<dbReference type="RefSeq" id="XP_049178160.1">
    <property type="nucleotide sequence ID" value="XM_049326297.1"/>
</dbReference>
<organism evidence="9 10">
    <name type="scientific">Candida oxycetoniae</name>
    <dbReference type="NCBI Taxonomy" id="497107"/>
    <lineage>
        <taxon>Eukaryota</taxon>
        <taxon>Fungi</taxon>
        <taxon>Dikarya</taxon>
        <taxon>Ascomycota</taxon>
        <taxon>Saccharomycotina</taxon>
        <taxon>Pichiomycetes</taxon>
        <taxon>Debaryomycetaceae</taxon>
        <taxon>Candida/Lodderomyces clade</taxon>
        <taxon>Candida</taxon>
    </lineage>
</organism>
<gene>
    <name evidence="9" type="ORF">KGF56_004819</name>
</gene>
<evidence type="ECO:0000259" key="8">
    <source>
        <dbReference type="Pfam" id="PF00561"/>
    </source>
</evidence>
<name>A0AAI9STM0_9ASCO</name>
<comment type="caution">
    <text evidence="9">The sequence shown here is derived from an EMBL/GenBank/DDBJ whole genome shotgun (WGS) entry which is preliminary data.</text>
</comment>
<evidence type="ECO:0000256" key="3">
    <source>
        <dbReference type="ARBA" id="ARBA00022801"/>
    </source>
</evidence>
<dbReference type="EMBL" id="JAHUZD010000149">
    <property type="protein sequence ID" value="KAI3402411.2"/>
    <property type="molecule type" value="Genomic_DNA"/>
</dbReference>
<evidence type="ECO:0000256" key="6">
    <source>
        <dbReference type="ARBA" id="ARBA00023098"/>
    </source>
</evidence>
<dbReference type="InterPro" id="IPR029058">
    <property type="entry name" value="AB_hydrolase_fold"/>
</dbReference>
<keyword evidence="7" id="KW-0472">Membrane</keyword>
<dbReference type="FunFam" id="3.40.50.1820:FF:000095">
    <property type="entry name" value="Triglyceride lipase-cholesterol esterase"/>
    <property type="match status" value="1"/>
</dbReference>
<feature type="domain" description="AB hydrolase-1" evidence="8">
    <location>
        <begin position="152"/>
        <end position="442"/>
    </location>
</feature>
<proteinExistence type="predicted"/>
<dbReference type="GO" id="GO:0016020">
    <property type="term" value="C:membrane"/>
    <property type="evidence" value="ECO:0007669"/>
    <property type="project" value="UniProtKB-SubCell"/>
</dbReference>
<keyword evidence="10" id="KW-1185">Reference proteome</keyword>
<dbReference type="Proteomes" id="UP001202479">
    <property type="component" value="Unassembled WGS sequence"/>
</dbReference>
<evidence type="ECO:0000256" key="7">
    <source>
        <dbReference type="ARBA" id="ARBA00023136"/>
    </source>
</evidence>
<reference evidence="9" key="1">
    <citation type="journal article" date="2022" name="DNA Res.">
        <title>Genome analysis of five recently described species of the CUG-Ser clade uncovers Candida theae as a new hybrid lineage with pathogenic potential in the Candida parapsilosis species complex.</title>
        <authorList>
            <person name="Mixao V."/>
            <person name="Del Olmo V."/>
            <person name="Hegedusova E."/>
            <person name="Saus E."/>
            <person name="Pryszcz L."/>
            <person name="Cillingova A."/>
            <person name="Nosek J."/>
            <person name="Gabaldon T."/>
        </authorList>
    </citation>
    <scope>NUCLEOTIDE SEQUENCE</scope>
    <source>
        <strain evidence="9">CBS 10844</strain>
    </source>
</reference>
<evidence type="ECO:0000256" key="1">
    <source>
        <dbReference type="ARBA" id="ARBA00004167"/>
    </source>
</evidence>
<dbReference type="InterPro" id="IPR000073">
    <property type="entry name" value="AB_hydrolase_1"/>
</dbReference>
<keyword evidence="4" id="KW-0442">Lipid degradation</keyword>
<dbReference type="Pfam" id="PF00561">
    <property type="entry name" value="Abhydrolase_1"/>
    <property type="match status" value="1"/>
</dbReference>
<keyword evidence="2" id="KW-0812">Transmembrane</keyword>
<dbReference type="Gene3D" id="3.40.50.1820">
    <property type="entry name" value="alpha/beta hydrolase"/>
    <property type="match status" value="1"/>
</dbReference>
<keyword evidence="5" id="KW-1133">Transmembrane helix</keyword>
<dbReference type="PANTHER" id="PTHR11005">
    <property type="entry name" value="LYSOSOMAL ACID LIPASE-RELATED"/>
    <property type="match status" value="1"/>
</dbReference>
<accession>A0AAI9STM0</accession>
<keyword evidence="6" id="KW-0443">Lipid metabolism</keyword>
<dbReference type="AlphaFoldDB" id="A0AAI9STM0"/>
<dbReference type="GO" id="GO:0016787">
    <property type="term" value="F:hydrolase activity"/>
    <property type="evidence" value="ECO:0007669"/>
    <property type="project" value="UniProtKB-KW"/>
</dbReference>
<evidence type="ECO:0000256" key="2">
    <source>
        <dbReference type="ARBA" id="ARBA00022692"/>
    </source>
</evidence>
<dbReference type="GO" id="GO:0016042">
    <property type="term" value="P:lipid catabolic process"/>
    <property type="evidence" value="ECO:0007669"/>
    <property type="project" value="UniProtKB-KW"/>
</dbReference>
<dbReference type="SUPFAM" id="SSF53474">
    <property type="entry name" value="alpha/beta-Hydrolases"/>
    <property type="match status" value="1"/>
</dbReference>
<evidence type="ECO:0000256" key="5">
    <source>
        <dbReference type="ARBA" id="ARBA00022989"/>
    </source>
</evidence>
<evidence type="ECO:0000256" key="4">
    <source>
        <dbReference type="ARBA" id="ARBA00022963"/>
    </source>
</evidence>
<dbReference type="GeneID" id="73382432"/>
<sequence length="556" mass="64090">MTIPFLGRLHLLDWPVIIVSFMLAWSEFLISAITTLLPDSFIKTCTFVTRQVFRFTSNPINLVQKIKRKDKKNPNEETFSYQYLKAEDISNSQFNKKGYDLMIEMLNADNIHELVRLFDYDVESRIVTTKDNYLLTVHRIKGRKYREPNGKVIYLHHGLLMCSEIWVTMLEKYQNLPFILYDLGYDVWLGNNRGNKYSQKHLFFDLKSNKYWNFSIDEFAIFDIPNTIDYILKETGKKKLTYIGFSQGSAQAFASVSINAELTHKIDQLIAISPATTPHGLYSRFLDILLKSSPNITYLLFSRKVLMPSCLFWQKIMYPPLFDSVIDISNYMLFNWKATNISKLQKLASYAHLYSTTSVKCVVHWFQVMSCKNFQMYHDSPVSFSGLSPMSYPLRNIKVPIHLIYGTTDSLVDIDVMKSQLPSSNTTTFAVEGHEHLDNLWGTDVYETVFKQVLVYLGQDLDEVYSRLFRQDQNLIEDIIRADSSANSTNLDAVDISVIGNGETVEPQQQQQSYLKMVNSNGHANSERRRSGLDVNMHIDHERPSSIGGSHGSVFI</sequence>
<protein>
    <submittedName>
        <fullName evidence="9">TGL1</fullName>
    </submittedName>
</protein>
<evidence type="ECO:0000313" key="9">
    <source>
        <dbReference type="EMBL" id="KAI3402411.2"/>
    </source>
</evidence>